<keyword evidence="6" id="KW-0812">Transmembrane</keyword>
<dbReference type="InterPro" id="IPR005123">
    <property type="entry name" value="Oxoglu/Fe-dep_dioxygenase_dom"/>
</dbReference>
<dbReference type="InterPro" id="IPR044862">
    <property type="entry name" value="Pro_4_hyd_alph_FE2OG_OXY"/>
</dbReference>
<dbReference type="GO" id="GO:0004656">
    <property type="term" value="F:procollagen-proline 4-dioxygenase activity"/>
    <property type="evidence" value="ECO:0007669"/>
    <property type="project" value="TreeGrafter"/>
</dbReference>
<sequence>MPKISRGKKKAPKPFWQSGSFIFCASVVVLSIILTLEPVAVMVDDYFGTTTSNRALQQQHRRLGGMNEAAERHCQENPGTCTEAPEDIHTSFQVHLINKSVYRADIHWDNDSTGQVISNIEAGASLDLTVFPANKFFITRHGVKEGLFDPLANRPLRFEPTKVGQTFVIPENAAPSDDKCIDRFDKACQDYAKAGKCWEQPGWMIVHCCQSCNEYSPELDAARLIDGSVRCTKENMNITEPVWKPGDLDALFTKWANDPEFKQFQPNVLSSPDQFDANGLPQPWVITFDNFFSQEEAQALIEGGRMAGFDRSTNQGKTNDQGEMEMVTSTTRTSSNAWCIGDCQQLPGVRTMTKRIEQVTGIEEKNYEPFQVLEYQDKQFYKMHHDSEGRDPKPPGNRILTFFLYLSNVEEGGETQFNKLGIYVKPKLGRALVWPSVRNESPDFWDDRMYHEAMPVVRGEKYAANHWIHLNDYEGPNRWGCTGSFA</sequence>
<dbReference type="AlphaFoldDB" id="A0A9N8HUF5"/>
<dbReference type="PANTHER" id="PTHR10869">
    <property type="entry name" value="PROLYL 4-HYDROXYLASE ALPHA SUBUNIT"/>
    <property type="match status" value="1"/>
</dbReference>
<gene>
    <name evidence="8" type="ORF">SEMRO_1743_G294760.1</name>
</gene>
<dbReference type="EMBL" id="CAICTM010001741">
    <property type="protein sequence ID" value="CAB9525882.1"/>
    <property type="molecule type" value="Genomic_DNA"/>
</dbReference>
<protein>
    <submittedName>
        <fullName evidence="8">Prolyl 4-hydroxylase subunit alpha-2</fullName>
    </submittedName>
</protein>
<dbReference type="Pfam" id="PF13640">
    <property type="entry name" value="2OG-FeII_Oxy_3"/>
    <property type="match status" value="1"/>
</dbReference>
<proteinExistence type="predicted"/>
<dbReference type="InterPro" id="IPR006620">
    <property type="entry name" value="Pro_4_hyd_alph"/>
</dbReference>
<evidence type="ECO:0000256" key="1">
    <source>
        <dbReference type="ARBA" id="ARBA00001961"/>
    </source>
</evidence>
<dbReference type="InterPro" id="IPR045054">
    <property type="entry name" value="P4HA-like"/>
</dbReference>
<keyword evidence="2" id="KW-0479">Metal-binding</keyword>
<evidence type="ECO:0000313" key="8">
    <source>
        <dbReference type="EMBL" id="CAB9525882.1"/>
    </source>
</evidence>
<dbReference type="OrthoDB" id="10259408at2759"/>
<feature type="transmembrane region" description="Helical" evidence="6">
    <location>
        <begin position="21"/>
        <end position="43"/>
    </location>
</feature>
<evidence type="ECO:0000256" key="6">
    <source>
        <dbReference type="SAM" id="Phobius"/>
    </source>
</evidence>
<reference evidence="8" key="1">
    <citation type="submission" date="2020-06" db="EMBL/GenBank/DDBJ databases">
        <authorList>
            <consortium name="Plant Systems Biology data submission"/>
        </authorList>
    </citation>
    <scope>NUCLEOTIDE SEQUENCE</scope>
    <source>
        <strain evidence="8">D6</strain>
    </source>
</reference>
<keyword evidence="5" id="KW-0408">Iron</keyword>
<dbReference type="GO" id="GO:0005506">
    <property type="term" value="F:iron ion binding"/>
    <property type="evidence" value="ECO:0007669"/>
    <property type="project" value="InterPro"/>
</dbReference>
<evidence type="ECO:0000256" key="5">
    <source>
        <dbReference type="ARBA" id="ARBA00023004"/>
    </source>
</evidence>
<evidence type="ECO:0000313" key="9">
    <source>
        <dbReference type="Proteomes" id="UP001153069"/>
    </source>
</evidence>
<evidence type="ECO:0000259" key="7">
    <source>
        <dbReference type="PROSITE" id="PS51471"/>
    </source>
</evidence>
<dbReference type="Gene3D" id="2.60.120.620">
    <property type="entry name" value="q2cbj1_9rhob like domain"/>
    <property type="match status" value="1"/>
</dbReference>
<organism evidence="8 9">
    <name type="scientific">Seminavis robusta</name>
    <dbReference type="NCBI Taxonomy" id="568900"/>
    <lineage>
        <taxon>Eukaryota</taxon>
        <taxon>Sar</taxon>
        <taxon>Stramenopiles</taxon>
        <taxon>Ochrophyta</taxon>
        <taxon>Bacillariophyta</taxon>
        <taxon>Bacillariophyceae</taxon>
        <taxon>Bacillariophycidae</taxon>
        <taxon>Naviculales</taxon>
        <taxon>Naviculaceae</taxon>
        <taxon>Seminavis</taxon>
    </lineage>
</organism>
<keyword evidence="3" id="KW-0223">Dioxygenase</keyword>
<keyword evidence="9" id="KW-1185">Reference proteome</keyword>
<dbReference type="Proteomes" id="UP001153069">
    <property type="component" value="Unassembled WGS sequence"/>
</dbReference>
<name>A0A9N8HUF5_9STRA</name>
<feature type="domain" description="Fe2OG dioxygenase" evidence="7">
    <location>
        <begin position="366"/>
        <end position="470"/>
    </location>
</feature>
<dbReference type="GO" id="GO:0031418">
    <property type="term" value="F:L-ascorbic acid binding"/>
    <property type="evidence" value="ECO:0007669"/>
    <property type="project" value="InterPro"/>
</dbReference>
<evidence type="ECO:0000256" key="4">
    <source>
        <dbReference type="ARBA" id="ARBA00023002"/>
    </source>
</evidence>
<dbReference type="PROSITE" id="PS51471">
    <property type="entry name" value="FE2OG_OXY"/>
    <property type="match status" value="1"/>
</dbReference>
<accession>A0A9N8HUF5</accession>
<comment type="cofactor">
    <cofactor evidence="1">
        <name>L-ascorbate</name>
        <dbReference type="ChEBI" id="CHEBI:38290"/>
    </cofactor>
</comment>
<dbReference type="PANTHER" id="PTHR10869:SF233">
    <property type="entry name" value="FE2OG DIOXYGENASE DOMAIN-CONTAINING PROTEIN"/>
    <property type="match status" value="1"/>
</dbReference>
<evidence type="ECO:0000256" key="2">
    <source>
        <dbReference type="ARBA" id="ARBA00022723"/>
    </source>
</evidence>
<comment type="caution">
    <text evidence="8">The sequence shown here is derived from an EMBL/GenBank/DDBJ whole genome shotgun (WGS) entry which is preliminary data.</text>
</comment>
<keyword evidence="6" id="KW-0472">Membrane</keyword>
<evidence type="ECO:0000256" key="3">
    <source>
        <dbReference type="ARBA" id="ARBA00022964"/>
    </source>
</evidence>
<dbReference type="FunFam" id="2.60.120.620:FF:000031">
    <property type="entry name" value="Predicted protein"/>
    <property type="match status" value="1"/>
</dbReference>
<dbReference type="GO" id="GO:0005783">
    <property type="term" value="C:endoplasmic reticulum"/>
    <property type="evidence" value="ECO:0007669"/>
    <property type="project" value="TreeGrafter"/>
</dbReference>
<keyword evidence="6" id="KW-1133">Transmembrane helix</keyword>
<keyword evidence="4" id="KW-0560">Oxidoreductase</keyword>
<dbReference type="SMART" id="SM00702">
    <property type="entry name" value="P4Hc"/>
    <property type="match status" value="1"/>
</dbReference>